<dbReference type="InterPro" id="IPR011990">
    <property type="entry name" value="TPR-like_helical_dom_sf"/>
</dbReference>
<dbReference type="Gene3D" id="1.25.40.10">
    <property type="entry name" value="Tetratricopeptide repeat domain"/>
    <property type="match status" value="2"/>
</dbReference>
<evidence type="ECO:0000256" key="1">
    <source>
        <dbReference type="PROSITE-ProRule" id="PRU00339"/>
    </source>
</evidence>
<dbReference type="OrthoDB" id="9766710at2"/>
<dbReference type="Pfam" id="PF13432">
    <property type="entry name" value="TPR_16"/>
    <property type="match status" value="4"/>
</dbReference>
<dbReference type="SUPFAM" id="SSF48452">
    <property type="entry name" value="TPR-like"/>
    <property type="match status" value="2"/>
</dbReference>
<dbReference type="PANTHER" id="PTHR12558">
    <property type="entry name" value="CELL DIVISION CYCLE 16,23,27"/>
    <property type="match status" value="1"/>
</dbReference>
<dbReference type="EMBL" id="FPBL01000006">
    <property type="protein sequence ID" value="SFU65672.1"/>
    <property type="molecule type" value="Genomic_DNA"/>
</dbReference>
<keyword evidence="1" id="KW-0802">TPR repeat</keyword>
<dbReference type="SMART" id="SM00028">
    <property type="entry name" value="TPR"/>
    <property type="match status" value="8"/>
</dbReference>
<dbReference type="PROSITE" id="PS50005">
    <property type="entry name" value="TPR"/>
    <property type="match status" value="1"/>
</dbReference>
<dbReference type="PANTHER" id="PTHR12558:SF13">
    <property type="entry name" value="CELL DIVISION CYCLE PROTEIN 27 HOMOLOG"/>
    <property type="match status" value="1"/>
</dbReference>
<name>A0A1I7HY77_9PROT</name>
<gene>
    <name evidence="2" type="ORF">SAMN05216339_10692</name>
</gene>
<evidence type="ECO:0000313" key="2">
    <source>
        <dbReference type="EMBL" id="SFU65672.1"/>
    </source>
</evidence>
<evidence type="ECO:0000313" key="3">
    <source>
        <dbReference type="Proteomes" id="UP000183926"/>
    </source>
</evidence>
<dbReference type="AlphaFoldDB" id="A0A1I7HY77"/>
<dbReference type="InterPro" id="IPR019734">
    <property type="entry name" value="TPR_rpt"/>
</dbReference>
<reference evidence="2 3" key="1">
    <citation type="submission" date="2016-10" db="EMBL/GenBank/DDBJ databases">
        <authorList>
            <person name="de Groot N.N."/>
        </authorList>
    </citation>
    <scope>NUCLEOTIDE SEQUENCE [LARGE SCALE GENOMIC DNA]</scope>
    <source>
        <strain evidence="2 3">Nm24</strain>
    </source>
</reference>
<feature type="repeat" description="TPR" evidence="1">
    <location>
        <begin position="285"/>
        <end position="318"/>
    </location>
</feature>
<dbReference type="Proteomes" id="UP000183926">
    <property type="component" value="Unassembled WGS sequence"/>
</dbReference>
<dbReference type="RefSeq" id="WP_074928627.1">
    <property type="nucleotide sequence ID" value="NZ_FPBL01000006.1"/>
</dbReference>
<sequence>MNVILTMLLATLLGVAGCTQLPKTGNKVVGDSGVPENAAPATELTADLLFDFLQGEIALQRNQPSVAVESFIRMAKETRDPGIAEHATDIALRARRFDEAREAIDLWATLEPNSIQAHQAAVALFVATNQLNKVRPHIERLLVLEPETVDKAFMQLNKLLFHHPDKEAVLKLIRQLAAPYPDLPEAHFAVSQAAWVANQFKLASEAMNQALKLRPEWEMAAVHQGQILQKIDTGKAQAFYNQYLDRFPRANDMRIAYIRMLMEKKEFDRGREQFQKLEQANPSNPDIALAIGLLSAELDDLENAEKYFKRALQLGFEDADTIHFNLGRVYEISQRDAQAMDTYRKVTSGDRYISAHVRYAYLLAKRDGVAAARRYLKTIQVSDEQQRTQLLISEAQLLRDNNDFRGAYDLLDAYLRKYPEQVELLYDRALMADKIGKPDVLERDLRKLIQLKPDNAHAYNALGYSLAERGEQLPEALALVQKAIELSPDDPYILDSLGWVYYRMGDPKKGIKYIKLAFDTRSDPEIAAHYGELLWVSGAKQDAEKIWQTALEEHPENELLLDTVRRLIGH</sequence>
<protein>
    <submittedName>
        <fullName evidence="2">Tetratricopeptide repeat-containing protein</fullName>
    </submittedName>
</protein>
<accession>A0A1I7HY77</accession>
<organism evidence="2 3">
    <name type="scientific">Nitrosomonas eutropha</name>
    <dbReference type="NCBI Taxonomy" id="916"/>
    <lineage>
        <taxon>Bacteria</taxon>
        <taxon>Pseudomonadati</taxon>
        <taxon>Pseudomonadota</taxon>
        <taxon>Betaproteobacteria</taxon>
        <taxon>Nitrosomonadales</taxon>
        <taxon>Nitrosomonadaceae</taxon>
        <taxon>Nitrosomonas</taxon>
    </lineage>
</organism>
<proteinExistence type="predicted"/>